<sequence length="278" mass="33222">MGGIFTRRQDRSYLPNDRNGGIYNETRKEISTTRQEVDIYTQLLTKRHERGVSNQTTRHGYYYETQKEDTYHTTERGYFQLDKKGEKLNTTWEEYLQGDKTGVTLKSNDRKLRRNGVFSIRQERRKIKTRHGRNIYKETTQELLTKRQARGYLQLDKKGDDLQHDRAGIFPMRHKRRNLPYDRNGVFSIRQKRRKIKTRPGRNIYKETRQELHTKRQERGNGGIYNETGKEIKETRQEMGYLQLDKTGDNLQHDTAGIFTMIHKRRELPYGRNGGIYN</sequence>
<name>A0A6J8AX45_MYTCO</name>
<dbReference type="Proteomes" id="UP000507470">
    <property type="component" value="Unassembled WGS sequence"/>
</dbReference>
<evidence type="ECO:0000313" key="3">
    <source>
        <dbReference type="Proteomes" id="UP000507470"/>
    </source>
</evidence>
<accession>A0A6J8AX45</accession>
<evidence type="ECO:0000256" key="1">
    <source>
        <dbReference type="SAM" id="MobiDB-lite"/>
    </source>
</evidence>
<evidence type="ECO:0000313" key="2">
    <source>
        <dbReference type="EMBL" id="CAC5375249.1"/>
    </source>
</evidence>
<keyword evidence="3" id="KW-1185">Reference proteome</keyword>
<feature type="region of interest" description="Disordered" evidence="1">
    <location>
        <begin position="1"/>
        <end position="21"/>
    </location>
</feature>
<dbReference type="AlphaFoldDB" id="A0A6J8AX45"/>
<reference evidence="2 3" key="1">
    <citation type="submission" date="2020-06" db="EMBL/GenBank/DDBJ databases">
        <authorList>
            <person name="Li R."/>
            <person name="Bekaert M."/>
        </authorList>
    </citation>
    <scope>NUCLEOTIDE SEQUENCE [LARGE SCALE GENOMIC DNA]</scope>
    <source>
        <strain evidence="3">wild</strain>
    </source>
</reference>
<dbReference type="EMBL" id="CACVKT020002136">
    <property type="protein sequence ID" value="CAC5375249.1"/>
    <property type="molecule type" value="Genomic_DNA"/>
</dbReference>
<proteinExistence type="predicted"/>
<protein>
    <submittedName>
        <fullName evidence="2">Uncharacterized protein</fullName>
    </submittedName>
</protein>
<organism evidence="2 3">
    <name type="scientific">Mytilus coruscus</name>
    <name type="common">Sea mussel</name>
    <dbReference type="NCBI Taxonomy" id="42192"/>
    <lineage>
        <taxon>Eukaryota</taxon>
        <taxon>Metazoa</taxon>
        <taxon>Spiralia</taxon>
        <taxon>Lophotrochozoa</taxon>
        <taxon>Mollusca</taxon>
        <taxon>Bivalvia</taxon>
        <taxon>Autobranchia</taxon>
        <taxon>Pteriomorphia</taxon>
        <taxon>Mytilida</taxon>
        <taxon>Mytiloidea</taxon>
        <taxon>Mytilidae</taxon>
        <taxon>Mytilinae</taxon>
        <taxon>Mytilus</taxon>
    </lineage>
</organism>
<gene>
    <name evidence="2" type="ORF">MCOR_12320</name>
</gene>